<evidence type="ECO:0008006" key="3">
    <source>
        <dbReference type="Google" id="ProtNLM"/>
    </source>
</evidence>
<evidence type="ECO:0000313" key="1">
    <source>
        <dbReference type="EMBL" id="KAE9408577.1"/>
    </source>
</evidence>
<accession>A0A6A4IHN4</accession>
<dbReference type="EMBL" id="ML769390">
    <property type="protein sequence ID" value="KAE9408577.1"/>
    <property type="molecule type" value="Genomic_DNA"/>
</dbReference>
<organism evidence="1 2">
    <name type="scientific">Gymnopus androsaceus JB14</name>
    <dbReference type="NCBI Taxonomy" id="1447944"/>
    <lineage>
        <taxon>Eukaryota</taxon>
        <taxon>Fungi</taxon>
        <taxon>Dikarya</taxon>
        <taxon>Basidiomycota</taxon>
        <taxon>Agaricomycotina</taxon>
        <taxon>Agaricomycetes</taxon>
        <taxon>Agaricomycetidae</taxon>
        <taxon>Agaricales</taxon>
        <taxon>Marasmiineae</taxon>
        <taxon>Omphalotaceae</taxon>
        <taxon>Gymnopus</taxon>
    </lineage>
</organism>
<gene>
    <name evidence="1" type="ORF">BT96DRAFT_873205</name>
</gene>
<dbReference type="AlphaFoldDB" id="A0A6A4IHN4"/>
<name>A0A6A4IHN4_9AGAR</name>
<sequence length="121" mass="13439">MRPSSIANRSSYAPGVTSQANAQALLLKLAEKRKEYEAVAVLDKTCSSYVERIAELGKDCNIMALAGEVHGQVSDQWPRMFHILNLFLYTVADKQNDLSKEGEMLVRIPVEDVHSDNTATE</sequence>
<dbReference type="OrthoDB" id="3230169at2759"/>
<dbReference type="Proteomes" id="UP000799118">
    <property type="component" value="Unassembled WGS sequence"/>
</dbReference>
<evidence type="ECO:0000313" key="2">
    <source>
        <dbReference type="Proteomes" id="UP000799118"/>
    </source>
</evidence>
<protein>
    <recommendedName>
        <fullName evidence="3">Outer kinetochore protein DAD2</fullName>
    </recommendedName>
</protein>
<reference evidence="1" key="1">
    <citation type="journal article" date="2019" name="Environ. Microbiol.">
        <title>Fungal ecological strategies reflected in gene transcription - a case study of two litter decomposers.</title>
        <authorList>
            <person name="Barbi F."/>
            <person name="Kohler A."/>
            <person name="Barry K."/>
            <person name="Baskaran P."/>
            <person name="Daum C."/>
            <person name="Fauchery L."/>
            <person name="Ihrmark K."/>
            <person name="Kuo A."/>
            <person name="LaButti K."/>
            <person name="Lipzen A."/>
            <person name="Morin E."/>
            <person name="Grigoriev I.V."/>
            <person name="Henrissat B."/>
            <person name="Lindahl B."/>
            <person name="Martin F."/>
        </authorList>
    </citation>
    <scope>NUCLEOTIDE SEQUENCE</scope>
    <source>
        <strain evidence="1">JB14</strain>
    </source>
</reference>
<proteinExistence type="predicted"/>
<keyword evidence="2" id="KW-1185">Reference proteome</keyword>